<dbReference type="EMBL" id="FQWT01000005">
    <property type="protein sequence ID" value="SHH69042.1"/>
    <property type="molecule type" value="Genomic_DNA"/>
</dbReference>
<accession>A0A1M5V1A2</accession>
<reference evidence="2" key="1">
    <citation type="submission" date="2016-11" db="EMBL/GenBank/DDBJ databases">
        <authorList>
            <person name="Varghese N."/>
            <person name="Submissions S."/>
        </authorList>
    </citation>
    <scope>NUCLEOTIDE SEQUENCE [LARGE SCALE GENOMIC DNA]</scope>
    <source>
        <strain evidence="2">DSM 19055</strain>
    </source>
</reference>
<protein>
    <submittedName>
        <fullName evidence="1">Uncharacterized protein</fullName>
    </submittedName>
</protein>
<dbReference type="Proteomes" id="UP000184047">
    <property type="component" value="Unassembled WGS sequence"/>
</dbReference>
<evidence type="ECO:0000313" key="2">
    <source>
        <dbReference type="Proteomes" id="UP000184047"/>
    </source>
</evidence>
<dbReference type="STRING" id="421058.SAMN05421866_3496"/>
<gene>
    <name evidence="1" type="ORF">SAMN05421866_3496</name>
</gene>
<sequence length="119" mass="13799">MKLKDVKINAEDLLNFINNNFSFEEPTVDSEGLRVEFFYKVRLSDFMDFVVKQAKIEKENNDDNVIVLGETKFGEVIQGEKKENEVTFRIKNSDLIESLDTVKIKNNIPRHRNPPNPPA</sequence>
<dbReference type="OrthoDB" id="9921063at2"/>
<organism evidence="1 2">
    <name type="scientific">Chryseobacterium oranimense</name>
    <dbReference type="NCBI Taxonomy" id="421058"/>
    <lineage>
        <taxon>Bacteria</taxon>
        <taxon>Pseudomonadati</taxon>
        <taxon>Bacteroidota</taxon>
        <taxon>Flavobacteriia</taxon>
        <taxon>Flavobacteriales</taxon>
        <taxon>Weeksellaceae</taxon>
        <taxon>Chryseobacterium group</taxon>
        <taxon>Chryseobacterium</taxon>
    </lineage>
</organism>
<keyword evidence="2" id="KW-1185">Reference proteome</keyword>
<dbReference type="RefSeq" id="WP_073065300.1">
    <property type="nucleotide sequence ID" value="NZ_FQWT01000005.1"/>
</dbReference>
<name>A0A1M5V1A2_9FLAO</name>
<evidence type="ECO:0000313" key="1">
    <source>
        <dbReference type="EMBL" id="SHH69042.1"/>
    </source>
</evidence>
<dbReference type="AlphaFoldDB" id="A0A1M5V1A2"/>
<proteinExistence type="predicted"/>